<dbReference type="EMBL" id="HBJA01092670">
    <property type="protein sequence ID" value="CAE0821026.1"/>
    <property type="molecule type" value="Transcribed_RNA"/>
</dbReference>
<feature type="compositionally biased region" description="Low complexity" evidence="1">
    <location>
        <begin position="53"/>
        <end position="64"/>
    </location>
</feature>
<feature type="region of interest" description="Disordered" evidence="1">
    <location>
        <begin position="1"/>
        <end position="64"/>
    </location>
</feature>
<gene>
    <name evidence="2" type="ORF">EGYM00163_LOCUS32198</name>
</gene>
<proteinExistence type="predicted"/>
<organism evidence="2">
    <name type="scientific">Eutreptiella gymnastica</name>
    <dbReference type="NCBI Taxonomy" id="73025"/>
    <lineage>
        <taxon>Eukaryota</taxon>
        <taxon>Discoba</taxon>
        <taxon>Euglenozoa</taxon>
        <taxon>Euglenida</taxon>
        <taxon>Spirocuta</taxon>
        <taxon>Euglenophyceae</taxon>
        <taxon>Eutreptiales</taxon>
        <taxon>Eutreptiaceae</taxon>
        <taxon>Eutreptiella</taxon>
    </lineage>
</organism>
<reference evidence="2" key="1">
    <citation type="submission" date="2021-01" db="EMBL/GenBank/DDBJ databases">
        <authorList>
            <person name="Corre E."/>
            <person name="Pelletier E."/>
            <person name="Niang G."/>
            <person name="Scheremetjew M."/>
            <person name="Finn R."/>
            <person name="Kale V."/>
            <person name="Holt S."/>
            <person name="Cochrane G."/>
            <person name="Meng A."/>
            <person name="Brown T."/>
            <person name="Cohen L."/>
        </authorList>
    </citation>
    <scope>NUCLEOTIDE SEQUENCE</scope>
    <source>
        <strain evidence="2">CCMP1594</strain>
    </source>
</reference>
<accession>A0A7S4LCV7</accession>
<protein>
    <submittedName>
        <fullName evidence="2">Uncharacterized protein</fullName>
    </submittedName>
</protein>
<evidence type="ECO:0000313" key="2">
    <source>
        <dbReference type="EMBL" id="CAE0821026.1"/>
    </source>
</evidence>
<sequence length="103" mass="10669">MALQQTAGGLMRPRGGTRGSVSRPQRPSGGLRTVPQHCLRQNTSRNRNGLGDDGTAATAPTHTGGHSLAGAWHYSNGTLVTAHLVSLALQHVLGATATKDQPP</sequence>
<name>A0A7S4LCV7_9EUGL</name>
<dbReference type="AlphaFoldDB" id="A0A7S4LCV7"/>
<evidence type="ECO:0000256" key="1">
    <source>
        <dbReference type="SAM" id="MobiDB-lite"/>
    </source>
</evidence>